<dbReference type="Pfam" id="PF01479">
    <property type="entry name" value="S4"/>
    <property type="match status" value="1"/>
</dbReference>
<dbReference type="Gene3D" id="3.10.290.10">
    <property type="entry name" value="RNA-binding S4 domain"/>
    <property type="match status" value="1"/>
</dbReference>
<dbReference type="PANTHER" id="PTHR21600">
    <property type="entry name" value="MITOCHONDRIAL RNA PSEUDOURIDINE SYNTHASE"/>
    <property type="match status" value="1"/>
</dbReference>
<dbReference type="CDD" id="cd02869">
    <property type="entry name" value="PseudoU_synth_RluA_like"/>
    <property type="match status" value="1"/>
</dbReference>
<dbReference type="PROSITE" id="PS01129">
    <property type="entry name" value="PSI_RLU"/>
    <property type="match status" value="1"/>
</dbReference>
<keyword evidence="2 5" id="KW-0413">Isomerase</keyword>
<dbReference type="InterPro" id="IPR006224">
    <property type="entry name" value="PsdUridine_synth_RluA-like_CS"/>
</dbReference>
<dbReference type="InterPro" id="IPR036986">
    <property type="entry name" value="S4_RNA-bd_sf"/>
</dbReference>
<dbReference type="PANTHER" id="PTHR21600:SF44">
    <property type="entry name" value="RIBOSOMAL LARGE SUBUNIT PSEUDOURIDINE SYNTHASE D"/>
    <property type="match status" value="1"/>
</dbReference>
<evidence type="ECO:0000256" key="5">
    <source>
        <dbReference type="RuleBase" id="RU362028"/>
    </source>
</evidence>
<name>A0ABV2A6Z4_9GAMM</name>
<comment type="function">
    <text evidence="5">Responsible for synthesis of pseudouridine from uracil.</text>
</comment>
<keyword evidence="4" id="KW-0694">RNA-binding</keyword>
<dbReference type="RefSeq" id="WP_352887362.1">
    <property type="nucleotide sequence ID" value="NZ_JBEPIJ010000002.1"/>
</dbReference>
<evidence type="ECO:0000256" key="4">
    <source>
        <dbReference type="PROSITE-ProRule" id="PRU00182"/>
    </source>
</evidence>
<evidence type="ECO:0000256" key="1">
    <source>
        <dbReference type="ARBA" id="ARBA00010876"/>
    </source>
</evidence>
<comment type="similarity">
    <text evidence="1 5">Belongs to the pseudouridine synthase RluA family.</text>
</comment>
<comment type="catalytic activity">
    <reaction evidence="3">
        <text>uridine(1911/1915/1917) in 23S rRNA = pseudouridine(1911/1915/1917) in 23S rRNA</text>
        <dbReference type="Rhea" id="RHEA:42524"/>
        <dbReference type="Rhea" id="RHEA-COMP:10097"/>
        <dbReference type="Rhea" id="RHEA-COMP:10098"/>
        <dbReference type="ChEBI" id="CHEBI:65314"/>
        <dbReference type="ChEBI" id="CHEBI:65315"/>
        <dbReference type="EC" id="5.4.99.23"/>
    </reaction>
</comment>
<dbReference type="NCBIfam" id="TIGR00005">
    <property type="entry name" value="rluA_subfam"/>
    <property type="match status" value="1"/>
</dbReference>
<proteinExistence type="inferred from homology"/>
<reference evidence="7 8" key="1">
    <citation type="submission" date="2024-06" db="EMBL/GenBank/DDBJ databases">
        <authorList>
            <person name="Li Z."/>
            <person name="Jiang Y."/>
        </authorList>
    </citation>
    <scope>NUCLEOTIDE SEQUENCE [LARGE SCALE GENOMIC DNA]</scope>
    <source>
        <strain evidence="7 8">HSW-8</strain>
    </source>
</reference>
<dbReference type="InterPro" id="IPR020103">
    <property type="entry name" value="PsdUridine_synth_cat_dom_sf"/>
</dbReference>
<dbReference type="Proteomes" id="UP001465331">
    <property type="component" value="Unassembled WGS sequence"/>
</dbReference>
<evidence type="ECO:0000313" key="7">
    <source>
        <dbReference type="EMBL" id="MES0873020.1"/>
    </source>
</evidence>
<comment type="catalytic activity">
    <reaction evidence="5">
        <text>a uridine in RNA = a pseudouridine in RNA</text>
        <dbReference type="Rhea" id="RHEA:48348"/>
        <dbReference type="Rhea" id="RHEA-COMP:12068"/>
        <dbReference type="Rhea" id="RHEA-COMP:12069"/>
        <dbReference type="ChEBI" id="CHEBI:65314"/>
        <dbReference type="ChEBI" id="CHEBI:65315"/>
    </reaction>
</comment>
<evidence type="ECO:0000256" key="3">
    <source>
        <dbReference type="ARBA" id="ARBA00036882"/>
    </source>
</evidence>
<accession>A0ABV2A6Z4</accession>
<dbReference type="PROSITE" id="PS50889">
    <property type="entry name" value="S4"/>
    <property type="match status" value="1"/>
</dbReference>
<dbReference type="InterPro" id="IPR006225">
    <property type="entry name" value="PsdUridine_synth_RluC/D"/>
</dbReference>
<dbReference type="CDD" id="cd00165">
    <property type="entry name" value="S4"/>
    <property type="match status" value="1"/>
</dbReference>
<feature type="domain" description="RNA-binding S4" evidence="6">
    <location>
        <begin position="25"/>
        <end position="91"/>
    </location>
</feature>
<dbReference type="Gene3D" id="3.30.2350.10">
    <property type="entry name" value="Pseudouridine synthase"/>
    <property type="match status" value="1"/>
</dbReference>
<evidence type="ECO:0000313" key="8">
    <source>
        <dbReference type="Proteomes" id="UP001465331"/>
    </source>
</evidence>
<dbReference type="Pfam" id="PF00849">
    <property type="entry name" value="PseudoU_synth_2"/>
    <property type="match status" value="1"/>
</dbReference>
<organism evidence="7 8">
    <name type="scientific">Sinimarinibacterium thermocellulolyticum</name>
    <dbReference type="NCBI Taxonomy" id="3170016"/>
    <lineage>
        <taxon>Bacteria</taxon>
        <taxon>Pseudomonadati</taxon>
        <taxon>Pseudomonadota</taxon>
        <taxon>Gammaproteobacteria</taxon>
        <taxon>Nevskiales</taxon>
        <taxon>Nevskiaceae</taxon>
        <taxon>Sinimarinibacterium</taxon>
    </lineage>
</organism>
<dbReference type="NCBIfam" id="NF008385">
    <property type="entry name" value="PRK11180.1"/>
    <property type="match status" value="1"/>
</dbReference>
<dbReference type="InterPro" id="IPR002942">
    <property type="entry name" value="S4_RNA-bd"/>
</dbReference>
<protein>
    <recommendedName>
        <fullName evidence="5">Pseudouridine synthase</fullName>
        <ecNumber evidence="5">5.4.99.-</ecNumber>
    </recommendedName>
</protein>
<comment type="caution">
    <text evidence="7">The sequence shown here is derived from an EMBL/GenBank/DDBJ whole genome shotgun (WGS) entry which is preliminary data.</text>
</comment>
<dbReference type="SMART" id="SM00363">
    <property type="entry name" value="S4"/>
    <property type="match status" value="1"/>
</dbReference>
<dbReference type="InterPro" id="IPR050188">
    <property type="entry name" value="RluA_PseudoU_synthase"/>
</dbReference>
<gene>
    <name evidence="7" type="primary">rluD</name>
    <name evidence="7" type="ORF">ABSH63_03190</name>
</gene>
<sequence length="329" mass="36560">MTAVDPDDDTDLVLYARVPDDGEGKRLDAVCAQLFADYSRSRLQAFIEAGRLQVDGEVVTRCRSAVRAGAQLRLLAEEIEQELRLEPQDLPIDVVHADRDLAVIDKPAGLTVHPGAGQRDGTLQNALLHHFPQTATLPRAGIVHRLDKDTSGLMVVALNLKAHAHLVAALQAREIRREYEALVQGELISGATIDLPIGRHPRDRLRMAVVEHGGRDAVTHYRIGERFTLFTRLDVRLETGRTHQIRVHLAHLRHPIVGDPLYGGPLRCGGLPIELREALQGMRRQALHARELALAHPRSGEQVSWHRPAPADMQRLYALLRRHAPHGGQ</sequence>
<dbReference type="GO" id="GO:0160140">
    <property type="term" value="F:23S rRNA pseudouridine(1911/1915/1917) synthase activity"/>
    <property type="evidence" value="ECO:0007669"/>
    <property type="project" value="UniProtKB-EC"/>
</dbReference>
<dbReference type="InterPro" id="IPR006145">
    <property type="entry name" value="PsdUridine_synth_RsuA/RluA"/>
</dbReference>
<dbReference type="SUPFAM" id="SSF55120">
    <property type="entry name" value="Pseudouridine synthase"/>
    <property type="match status" value="1"/>
</dbReference>
<keyword evidence="8" id="KW-1185">Reference proteome</keyword>
<dbReference type="SUPFAM" id="SSF55174">
    <property type="entry name" value="Alpha-L RNA-binding motif"/>
    <property type="match status" value="1"/>
</dbReference>
<evidence type="ECO:0000259" key="6">
    <source>
        <dbReference type="SMART" id="SM00363"/>
    </source>
</evidence>
<dbReference type="EC" id="5.4.99.-" evidence="5"/>
<dbReference type="EMBL" id="JBEPIJ010000002">
    <property type="protein sequence ID" value="MES0873020.1"/>
    <property type="molecule type" value="Genomic_DNA"/>
</dbReference>
<evidence type="ECO:0000256" key="2">
    <source>
        <dbReference type="ARBA" id="ARBA00023235"/>
    </source>
</evidence>